<feature type="domain" description="Fido" evidence="3">
    <location>
        <begin position="122"/>
        <end position="272"/>
    </location>
</feature>
<evidence type="ECO:0000313" key="5">
    <source>
        <dbReference type="Proteomes" id="UP000326780"/>
    </source>
</evidence>
<dbReference type="PROSITE" id="PS51459">
    <property type="entry name" value="FIDO"/>
    <property type="match status" value="1"/>
</dbReference>
<dbReference type="Gene3D" id="1.10.3290.10">
    <property type="entry name" value="Fido-like domain"/>
    <property type="match status" value="1"/>
</dbReference>
<dbReference type="InterPro" id="IPR040198">
    <property type="entry name" value="Fido_containing"/>
</dbReference>
<dbReference type="SUPFAM" id="SSF140931">
    <property type="entry name" value="Fic-like"/>
    <property type="match status" value="1"/>
</dbReference>
<dbReference type="InterPro" id="IPR036597">
    <property type="entry name" value="Fido-like_dom_sf"/>
</dbReference>
<sequence length="402" mass="44891">MSEKSKSLQVYDQPHQFEPLLPTQDLGELGETTRRIFEKSSALKSAASPQARAALREIVRSMNSYYSNRIEGQSTHPVNIERALKEDFSDKPDVAKRQRVALAHIEAERELEGIVATEAGALSSGFLKHAHESLYSRLPESDRLTDDGRIIIPGALRTHDVAVGRHQPPTSASIPQFLKRMDDVYGRLKGVDAVIYTVAAAHHRMAWTHPFEDGNGRAVRLQTHCALHLISGGLWSANRGLARDRERYYETLDNADSARQGDLDGRGNLSEKMLWAWCHYFLDLCEDQVDFMASMLDLSKLKDRMRAYLLVRGATDGITEYREEALLPLHTVAAVGSVSRGEFIRMTGLEERTGRKVISRFLKDGLLKSDGHRAELSIGFPLASLSILFPNLYPEAAAAVLE</sequence>
<evidence type="ECO:0000313" key="4">
    <source>
        <dbReference type="EMBL" id="QFZ87610.1"/>
    </source>
</evidence>
<proteinExistence type="predicted"/>
<evidence type="ECO:0000256" key="1">
    <source>
        <dbReference type="PIRSR" id="PIRSR640198-1"/>
    </source>
</evidence>
<dbReference type="Pfam" id="PF02661">
    <property type="entry name" value="Fic"/>
    <property type="match status" value="1"/>
</dbReference>
<keyword evidence="2" id="KW-0067">ATP-binding</keyword>
<dbReference type="AlphaFoldDB" id="A0A5Q0MCN1"/>
<keyword evidence="2" id="KW-0547">Nucleotide-binding</keyword>
<protein>
    <submittedName>
        <fullName evidence="4">Fic family protein</fullName>
    </submittedName>
</protein>
<evidence type="ECO:0000259" key="3">
    <source>
        <dbReference type="PROSITE" id="PS51459"/>
    </source>
</evidence>
<dbReference type="InterPro" id="IPR003812">
    <property type="entry name" value="Fido"/>
</dbReference>
<dbReference type="GO" id="GO:0005524">
    <property type="term" value="F:ATP binding"/>
    <property type="evidence" value="ECO:0007669"/>
    <property type="project" value="UniProtKB-KW"/>
</dbReference>
<dbReference type="EMBL" id="CP045644">
    <property type="protein sequence ID" value="QFZ87610.1"/>
    <property type="molecule type" value="Genomic_DNA"/>
</dbReference>
<dbReference type="PANTHER" id="PTHR13504">
    <property type="entry name" value="FIDO DOMAIN-CONTAINING PROTEIN DDB_G0283145"/>
    <property type="match status" value="1"/>
</dbReference>
<dbReference type="Proteomes" id="UP000326780">
    <property type="component" value="Chromosome"/>
</dbReference>
<feature type="binding site" evidence="2">
    <location>
        <begin position="213"/>
        <end position="220"/>
    </location>
    <ligand>
        <name>ATP</name>
        <dbReference type="ChEBI" id="CHEBI:30616"/>
    </ligand>
</feature>
<feature type="active site" evidence="1">
    <location>
        <position position="209"/>
    </location>
</feature>
<feature type="binding site" evidence="2">
    <location>
        <begin position="163"/>
        <end position="166"/>
    </location>
    <ligand>
        <name>ATP</name>
        <dbReference type="ChEBI" id="CHEBI:30616"/>
    </ligand>
</feature>
<gene>
    <name evidence="4" type="ORF">GFK26_14775</name>
</gene>
<feature type="binding site" evidence="2">
    <location>
        <begin position="248"/>
        <end position="249"/>
    </location>
    <ligand>
        <name>ATP</name>
        <dbReference type="ChEBI" id="CHEBI:30616"/>
    </ligand>
</feature>
<reference evidence="4 5" key="1">
    <citation type="submission" date="2019-10" db="EMBL/GenBank/DDBJ databases">
        <title>Complete genome sequence of Variovorax paradoxus 5C-2.</title>
        <authorList>
            <person name="Gogoleva N.E."/>
            <person name="Balkin A.S."/>
        </authorList>
    </citation>
    <scope>NUCLEOTIDE SEQUENCE [LARGE SCALE GENOMIC DNA]</scope>
    <source>
        <strain evidence="4 5">5C-2</strain>
    </source>
</reference>
<name>A0A5Q0MCN1_VARPD</name>
<accession>A0A5Q0MCN1</accession>
<organism evidence="4 5">
    <name type="scientific">Variovorax paradoxus</name>
    <dbReference type="NCBI Taxonomy" id="34073"/>
    <lineage>
        <taxon>Bacteria</taxon>
        <taxon>Pseudomonadati</taxon>
        <taxon>Pseudomonadota</taxon>
        <taxon>Betaproteobacteria</taxon>
        <taxon>Burkholderiales</taxon>
        <taxon>Comamonadaceae</taxon>
        <taxon>Variovorax</taxon>
    </lineage>
</organism>
<evidence type="ECO:0000256" key="2">
    <source>
        <dbReference type="PIRSR" id="PIRSR640198-2"/>
    </source>
</evidence>
<dbReference type="PANTHER" id="PTHR13504:SF38">
    <property type="entry name" value="FIDO DOMAIN-CONTAINING PROTEIN"/>
    <property type="match status" value="1"/>
</dbReference>